<keyword evidence="5" id="KW-1185">Reference proteome</keyword>
<dbReference type="RefSeq" id="WP_200465897.1">
    <property type="nucleotide sequence ID" value="NZ_JAENRR010000039.1"/>
</dbReference>
<keyword evidence="2" id="KW-0677">Repeat</keyword>
<gene>
    <name evidence="4" type="ORF">JIV24_15090</name>
</gene>
<protein>
    <recommendedName>
        <fullName evidence="6">Leucine-rich repeat domain-containing protein</fullName>
    </recommendedName>
</protein>
<proteinExistence type="predicted"/>
<dbReference type="EMBL" id="JAENRR010000039">
    <property type="protein sequence ID" value="MBK3518670.1"/>
    <property type="molecule type" value="Genomic_DNA"/>
</dbReference>
<dbReference type="PANTHER" id="PTHR47566">
    <property type="match status" value="1"/>
</dbReference>
<comment type="caution">
    <text evidence="4">The sequence shown here is derived from an EMBL/GenBank/DDBJ whole genome shotgun (WGS) entry which is preliminary data.</text>
</comment>
<keyword evidence="3" id="KW-0732">Signal</keyword>
<dbReference type="InterPro" id="IPR052574">
    <property type="entry name" value="CDIRP"/>
</dbReference>
<feature type="chain" id="PRO_5045680311" description="Leucine-rich repeat domain-containing protein" evidence="3">
    <location>
        <begin position="21"/>
        <end position="169"/>
    </location>
</feature>
<dbReference type="Proteomes" id="UP000605676">
    <property type="component" value="Unassembled WGS sequence"/>
</dbReference>
<evidence type="ECO:0000256" key="2">
    <source>
        <dbReference type="ARBA" id="ARBA00022737"/>
    </source>
</evidence>
<evidence type="ECO:0008006" key="6">
    <source>
        <dbReference type="Google" id="ProtNLM"/>
    </source>
</evidence>
<accession>A0ABS1HMI8</accession>
<dbReference type="Gene3D" id="3.80.10.10">
    <property type="entry name" value="Ribonuclease Inhibitor"/>
    <property type="match status" value="1"/>
</dbReference>
<evidence type="ECO:0000256" key="1">
    <source>
        <dbReference type="ARBA" id="ARBA00022614"/>
    </source>
</evidence>
<evidence type="ECO:0000256" key="3">
    <source>
        <dbReference type="SAM" id="SignalP"/>
    </source>
</evidence>
<reference evidence="4 5" key="1">
    <citation type="submission" date="2021-01" db="EMBL/GenBank/DDBJ databases">
        <title>Carboxyliciviraga sp.nov., isolated from coastal sediments.</title>
        <authorList>
            <person name="Lu D."/>
            <person name="Zhang T."/>
        </authorList>
    </citation>
    <scope>NUCLEOTIDE SEQUENCE [LARGE SCALE GENOMIC DNA]</scope>
    <source>
        <strain evidence="4 5">N1Y132</strain>
    </source>
</reference>
<name>A0ABS1HMI8_9BACT</name>
<keyword evidence="1" id="KW-0433">Leucine-rich repeat</keyword>
<feature type="signal peptide" evidence="3">
    <location>
        <begin position="1"/>
        <end position="20"/>
    </location>
</feature>
<evidence type="ECO:0000313" key="5">
    <source>
        <dbReference type="Proteomes" id="UP000605676"/>
    </source>
</evidence>
<sequence>MKKIYSIQIVLLFLMPFASAAQNIDFPDAKFKQALLGLAGLDTNDDGEISVAEAGSYVLPININNKNISDVTGIEYFTGLTNLQCSDNQLESIDVSNNLQLLMLICQSNQLTSIDISANVALTYLDCSDNDIASIDIGVNSSINPLNCGQNRLVFSEIYDIRVAYPSFF</sequence>
<dbReference type="SUPFAM" id="SSF52058">
    <property type="entry name" value="L domain-like"/>
    <property type="match status" value="1"/>
</dbReference>
<dbReference type="InterPro" id="IPR032675">
    <property type="entry name" value="LRR_dom_sf"/>
</dbReference>
<evidence type="ECO:0000313" key="4">
    <source>
        <dbReference type="EMBL" id="MBK3518670.1"/>
    </source>
</evidence>
<organism evidence="4 5">
    <name type="scientific">Carboxylicivirga marina</name>
    <dbReference type="NCBI Taxonomy" id="2800988"/>
    <lineage>
        <taxon>Bacteria</taxon>
        <taxon>Pseudomonadati</taxon>
        <taxon>Bacteroidota</taxon>
        <taxon>Bacteroidia</taxon>
        <taxon>Marinilabiliales</taxon>
        <taxon>Marinilabiliaceae</taxon>
        <taxon>Carboxylicivirga</taxon>
    </lineage>
</organism>
<dbReference type="PANTHER" id="PTHR47566:SF1">
    <property type="entry name" value="PROTEIN NUD1"/>
    <property type="match status" value="1"/>
</dbReference>